<reference evidence="1 2" key="1">
    <citation type="submission" date="2024-02" db="EMBL/GenBank/DDBJ databases">
        <title>De novo assembly and annotation of 12 fungi associated with fruit tree decline syndrome in Ontario, Canada.</title>
        <authorList>
            <person name="Sulman M."/>
            <person name="Ellouze W."/>
            <person name="Ilyukhin E."/>
        </authorList>
    </citation>
    <scope>NUCLEOTIDE SEQUENCE [LARGE SCALE GENOMIC DNA]</scope>
    <source>
        <strain evidence="1 2">M97-236</strain>
    </source>
</reference>
<organism evidence="1 2">
    <name type="scientific">Nothophoma quercina</name>
    <dbReference type="NCBI Taxonomy" id="749835"/>
    <lineage>
        <taxon>Eukaryota</taxon>
        <taxon>Fungi</taxon>
        <taxon>Dikarya</taxon>
        <taxon>Ascomycota</taxon>
        <taxon>Pezizomycotina</taxon>
        <taxon>Dothideomycetes</taxon>
        <taxon>Pleosporomycetidae</taxon>
        <taxon>Pleosporales</taxon>
        <taxon>Pleosporineae</taxon>
        <taxon>Didymellaceae</taxon>
        <taxon>Nothophoma</taxon>
    </lineage>
</organism>
<evidence type="ECO:0000313" key="2">
    <source>
        <dbReference type="Proteomes" id="UP001521222"/>
    </source>
</evidence>
<dbReference type="InterPro" id="IPR053157">
    <property type="entry name" value="Sterol_Uptake_Regulator"/>
</dbReference>
<dbReference type="EMBL" id="JAKIXB020000038">
    <property type="protein sequence ID" value="KAL1594007.1"/>
    <property type="molecule type" value="Genomic_DNA"/>
</dbReference>
<gene>
    <name evidence="1" type="ORF">SLS59_009036</name>
</gene>
<dbReference type="PANTHER" id="PTHR47784">
    <property type="entry name" value="STEROL UPTAKE CONTROL PROTEIN 2"/>
    <property type="match status" value="1"/>
</dbReference>
<protein>
    <submittedName>
        <fullName evidence="1">Uncharacterized protein</fullName>
    </submittedName>
</protein>
<proteinExistence type="predicted"/>
<keyword evidence="2" id="KW-1185">Reference proteome</keyword>
<accession>A0ABR3QPC9</accession>
<comment type="caution">
    <text evidence="1">The sequence shown here is derived from an EMBL/GenBank/DDBJ whole genome shotgun (WGS) entry which is preliminary data.</text>
</comment>
<evidence type="ECO:0000313" key="1">
    <source>
        <dbReference type="EMBL" id="KAL1594007.1"/>
    </source>
</evidence>
<dbReference type="PANTHER" id="PTHR47784:SF4">
    <property type="entry name" value="ZN(II)2CYS6 TRANSCRIPTION FACTOR (EUROFUNG)"/>
    <property type="match status" value="1"/>
</dbReference>
<dbReference type="Proteomes" id="UP001521222">
    <property type="component" value="Unassembled WGS sequence"/>
</dbReference>
<sequence>MERVKTRKPHKKSRNGCLPCKARHVKTLGADSEAHEVYATIVPQTAFEYPFLLHVLLALAALHLSRTHEYGPEALEYALIGGRHHEAALSNFQATVRDIDETNFKAILMFSGALFPYSCASSIDPTHDIDHAFDSLLSNLTLTRRVRPMVSSFYTAMQASVLQKLVPPDVRGINWLTQEPPEETELVQLRKFAEAVHHLYPPDIVDAYGYAIHILVLTFAAAEKSQGPPSDALLKIWLHFVTDRYVELLSERQPGSLIIYAHYAVLLQKSSSRYWYLSGVAEQIMRVAEVLVPSEWSGWLDWPKEQLRGGQNVRTPD</sequence>
<name>A0ABR3QPC9_9PLEO</name>